<name>A0A1H0CSU0_9SPHI</name>
<evidence type="ECO:0000259" key="3">
    <source>
        <dbReference type="Pfam" id="PF13649"/>
    </source>
</evidence>
<evidence type="ECO:0000256" key="1">
    <source>
        <dbReference type="ARBA" id="ARBA00022603"/>
    </source>
</evidence>
<gene>
    <name evidence="4" type="ORF">SAMN05421820_108210</name>
</gene>
<sequence>MAILFFYLGTNFTSVSAKDYSAKATNQEIENRFDQDVERFSNLDTGQLTTLDAPLTMELCTDAAKYVNPEAKELLDIGCGAGNYTLKMLSKIPNLNCTLNDLSLPMLEKAKERVTAETQGTVTTIQLDMRLLELEAQQYDIILAAATLHHLRGDEEWKQLFQKLYHALKPGGSFWISDLITHDAPHLNALFQQKYGSYLESLGGPEYREKVFDYIAYEDTPRSIGYQLGLMEEVGFKHVEVLHKNLCFAAFGGVK</sequence>
<proteinExistence type="predicted"/>
<dbReference type="GO" id="GO:0008168">
    <property type="term" value="F:methyltransferase activity"/>
    <property type="evidence" value="ECO:0007669"/>
    <property type="project" value="UniProtKB-KW"/>
</dbReference>
<dbReference type="Pfam" id="PF13649">
    <property type="entry name" value="Methyltransf_25"/>
    <property type="match status" value="1"/>
</dbReference>
<dbReference type="GO" id="GO:0032259">
    <property type="term" value="P:methylation"/>
    <property type="evidence" value="ECO:0007669"/>
    <property type="project" value="UniProtKB-KW"/>
</dbReference>
<dbReference type="SUPFAM" id="SSF53335">
    <property type="entry name" value="S-adenosyl-L-methionine-dependent methyltransferases"/>
    <property type="match status" value="1"/>
</dbReference>
<reference evidence="5" key="1">
    <citation type="submission" date="2016-10" db="EMBL/GenBank/DDBJ databases">
        <authorList>
            <person name="Varghese N."/>
            <person name="Submissions S."/>
        </authorList>
    </citation>
    <scope>NUCLEOTIDE SEQUENCE [LARGE SCALE GENOMIC DNA]</scope>
    <source>
        <strain evidence="5">DSM 19110</strain>
    </source>
</reference>
<dbReference type="Gene3D" id="3.40.50.150">
    <property type="entry name" value="Vaccinia Virus protein VP39"/>
    <property type="match status" value="1"/>
</dbReference>
<protein>
    <submittedName>
        <fullName evidence="4">tRNA (Cmo5U34)-methyltransferase</fullName>
    </submittedName>
</protein>
<dbReference type="OrthoDB" id="9770553at2"/>
<keyword evidence="1 4" id="KW-0489">Methyltransferase</keyword>
<organism evidence="4 5">
    <name type="scientific">Pedobacter steynii</name>
    <dbReference type="NCBI Taxonomy" id="430522"/>
    <lineage>
        <taxon>Bacteria</taxon>
        <taxon>Pseudomonadati</taxon>
        <taxon>Bacteroidota</taxon>
        <taxon>Sphingobacteriia</taxon>
        <taxon>Sphingobacteriales</taxon>
        <taxon>Sphingobacteriaceae</taxon>
        <taxon>Pedobacter</taxon>
    </lineage>
</organism>
<keyword evidence="5" id="KW-1185">Reference proteome</keyword>
<feature type="domain" description="Methyltransferase" evidence="3">
    <location>
        <begin position="75"/>
        <end position="172"/>
    </location>
</feature>
<dbReference type="STRING" id="430522.BFS30_23120"/>
<dbReference type="Proteomes" id="UP000183200">
    <property type="component" value="Unassembled WGS sequence"/>
</dbReference>
<evidence type="ECO:0000313" key="4">
    <source>
        <dbReference type="EMBL" id="SDN60939.1"/>
    </source>
</evidence>
<dbReference type="PANTHER" id="PTHR43861:SF1">
    <property type="entry name" value="TRANS-ACONITATE 2-METHYLTRANSFERASE"/>
    <property type="match status" value="1"/>
</dbReference>
<keyword evidence="2 4" id="KW-0808">Transferase</keyword>
<dbReference type="AlphaFoldDB" id="A0A1H0CSU0"/>
<dbReference type="EMBL" id="FNGY01000008">
    <property type="protein sequence ID" value="SDN60939.1"/>
    <property type="molecule type" value="Genomic_DNA"/>
</dbReference>
<evidence type="ECO:0000256" key="2">
    <source>
        <dbReference type="ARBA" id="ARBA00022679"/>
    </source>
</evidence>
<evidence type="ECO:0000313" key="5">
    <source>
        <dbReference type="Proteomes" id="UP000183200"/>
    </source>
</evidence>
<accession>A0A1H0CSU0</accession>
<dbReference type="InterPro" id="IPR029063">
    <property type="entry name" value="SAM-dependent_MTases_sf"/>
</dbReference>
<dbReference type="PANTHER" id="PTHR43861">
    <property type="entry name" value="TRANS-ACONITATE 2-METHYLTRANSFERASE-RELATED"/>
    <property type="match status" value="1"/>
</dbReference>
<dbReference type="InterPro" id="IPR041698">
    <property type="entry name" value="Methyltransf_25"/>
</dbReference>
<dbReference type="CDD" id="cd02440">
    <property type="entry name" value="AdoMet_MTases"/>
    <property type="match status" value="1"/>
</dbReference>